<dbReference type="GO" id="GO:0002161">
    <property type="term" value="F:aminoacyl-tRNA deacylase activity"/>
    <property type="evidence" value="ECO:0007669"/>
    <property type="project" value="TreeGrafter"/>
</dbReference>
<dbReference type="SUPFAM" id="SSF55681">
    <property type="entry name" value="Class II aaRS and biotin synthetases"/>
    <property type="match status" value="1"/>
</dbReference>
<dbReference type="InterPro" id="IPR018162">
    <property type="entry name" value="Ala-tRNA-ligase_IIc_anticod-bd"/>
</dbReference>
<dbReference type="FunFam" id="3.30.930.10:FF:000011">
    <property type="entry name" value="Alanine--tRNA ligase, cytoplasmic"/>
    <property type="match status" value="1"/>
</dbReference>
<evidence type="ECO:0000256" key="3">
    <source>
        <dbReference type="ARBA" id="ARBA00022555"/>
    </source>
</evidence>
<dbReference type="PANTHER" id="PTHR11777">
    <property type="entry name" value="ALANYL-TRNA SYNTHETASE"/>
    <property type="match status" value="1"/>
</dbReference>
<dbReference type="EC" id="6.1.1.7" evidence="2"/>
<evidence type="ECO:0000256" key="13">
    <source>
        <dbReference type="ARBA" id="ARBA00048300"/>
    </source>
</evidence>
<evidence type="ECO:0000256" key="8">
    <source>
        <dbReference type="ARBA" id="ARBA00022840"/>
    </source>
</evidence>
<evidence type="ECO:0000256" key="12">
    <source>
        <dbReference type="ARBA" id="ARBA00032577"/>
    </source>
</evidence>
<keyword evidence="3" id="KW-0820">tRNA-binding</keyword>
<dbReference type="InterPro" id="IPR002318">
    <property type="entry name" value="Ala-tRNA-lgiase_IIc"/>
</dbReference>
<keyword evidence="16" id="KW-1185">Reference proteome</keyword>
<dbReference type="CDD" id="cd00673">
    <property type="entry name" value="AlaRS_core"/>
    <property type="match status" value="1"/>
</dbReference>
<dbReference type="InterPro" id="IPR018164">
    <property type="entry name" value="Ala-tRNA-synth_IIc_N"/>
</dbReference>
<dbReference type="Pfam" id="PF01411">
    <property type="entry name" value="tRNA-synt_2c"/>
    <property type="match status" value="2"/>
</dbReference>
<keyword evidence="4" id="KW-0436">Ligase</keyword>
<dbReference type="GO" id="GO:0004813">
    <property type="term" value="F:alanine-tRNA ligase activity"/>
    <property type="evidence" value="ECO:0007669"/>
    <property type="project" value="UniProtKB-EC"/>
</dbReference>
<keyword evidence="7" id="KW-0862">Zinc</keyword>
<evidence type="ECO:0000256" key="11">
    <source>
        <dbReference type="ARBA" id="ARBA00023146"/>
    </source>
</evidence>
<dbReference type="InterPro" id="IPR045864">
    <property type="entry name" value="aa-tRNA-synth_II/BPL/LPL"/>
</dbReference>
<dbReference type="GO" id="GO:0005739">
    <property type="term" value="C:mitochondrion"/>
    <property type="evidence" value="ECO:0007669"/>
    <property type="project" value="TreeGrafter"/>
</dbReference>
<dbReference type="PANTHER" id="PTHR11777:SF9">
    <property type="entry name" value="ALANINE--TRNA LIGASE, CYTOPLASMIC"/>
    <property type="match status" value="1"/>
</dbReference>
<dbReference type="Gene3D" id="3.30.930.10">
    <property type="entry name" value="Bira Bifunctional Protein, Domain 2"/>
    <property type="match status" value="2"/>
</dbReference>
<keyword evidence="9" id="KW-0694">RNA-binding</keyword>
<keyword evidence="5" id="KW-0479">Metal-binding</keyword>
<feature type="domain" description="Alanyl-transfer RNA synthetases family profile" evidence="14">
    <location>
        <begin position="22"/>
        <end position="452"/>
    </location>
</feature>
<evidence type="ECO:0000256" key="10">
    <source>
        <dbReference type="ARBA" id="ARBA00022917"/>
    </source>
</evidence>
<dbReference type="Proteomes" id="UP000285301">
    <property type="component" value="Unassembled WGS sequence"/>
</dbReference>
<dbReference type="EMBL" id="NCKU01002303">
    <property type="protein sequence ID" value="RWS09888.1"/>
    <property type="molecule type" value="Genomic_DNA"/>
</dbReference>
<evidence type="ECO:0000256" key="1">
    <source>
        <dbReference type="ARBA" id="ARBA00008226"/>
    </source>
</evidence>
<dbReference type="AlphaFoldDB" id="A0A3S4R011"/>
<evidence type="ECO:0000256" key="2">
    <source>
        <dbReference type="ARBA" id="ARBA00013168"/>
    </source>
</evidence>
<evidence type="ECO:0000256" key="9">
    <source>
        <dbReference type="ARBA" id="ARBA00022884"/>
    </source>
</evidence>
<dbReference type="SUPFAM" id="SSF101353">
    <property type="entry name" value="Putative anticodon-binding domain of alanyl-tRNA synthetase (AlaRS)"/>
    <property type="match status" value="1"/>
</dbReference>
<dbReference type="GO" id="GO:0000049">
    <property type="term" value="F:tRNA binding"/>
    <property type="evidence" value="ECO:0007669"/>
    <property type="project" value="UniProtKB-KW"/>
</dbReference>
<dbReference type="InterPro" id="IPR018165">
    <property type="entry name" value="Ala-tRNA-synth_IIc_core"/>
</dbReference>
<dbReference type="STRING" id="1965070.A0A3S4R011"/>
<keyword evidence="8" id="KW-0067">ATP-binding</keyword>
<dbReference type="GO" id="GO:0005524">
    <property type="term" value="F:ATP binding"/>
    <property type="evidence" value="ECO:0007669"/>
    <property type="project" value="UniProtKB-KW"/>
</dbReference>
<feature type="non-terminal residue" evidence="15">
    <location>
        <position position="1"/>
    </location>
</feature>
<evidence type="ECO:0000256" key="4">
    <source>
        <dbReference type="ARBA" id="ARBA00022598"/>
    </source>
</evidence>
<comment type="caution">
    <text evidence="15">The sequence shown here is derived from an EMBL/GenBank/DDBJ whole genome shotgun (WGS) entry which is preliminary data.</text>
</comment>
<accession>A0A3S4R011</accession>
<gene>
    <name evidence="15" type="ORF">B4U79_10720</name>
</gene>
<proteinExistence type="inferred from homology"/>
<keyword evidence="6" id="KW-0547">Nucleotide-binding</keyword>
<dbReference type="InterPro" id="IPR050058">
    <property type="entry name" value="Ala-tRNA_ligase"/>
</dbReference>
<evidence type="ECO:0000256" key="5">
    <source>
        <dbReference type="ARBA" id="ARBA00022723"/>
    </source>
</evidence>
<evidence type="ECO:0000259" key="14">
    <source>
        <dbReference type="PROSITE" id="PS50860"/>
    </source>
</evidence>
<organism evidence="15 16">
    <name type="scientific">Dinothrombium tinctorium</name>
    <dbReference type="NCBI Taxonomy" id="1965070"/>
    <lineage>
        <taxon>Eukaryota</taxon>
        <taxon>Metazoa</taxon>
        <taxon>Ecdysozoa</taxon>
        <taxon>Arthropoda</taxon>
        <taxon>Chelicerata</taxon>
        <taxon>Arachnida</taxon>
        <taxon>Acari</taxon>
        <taxon>Acariformes</taxon>
        <taxon>Trombidiformes</taxon>
        <taxon>Prostigmata</taxon>
        <taxon>Anystina</taxon>
        <taxon>Parasitengona</taxon>
        <taxon>Trombidioidea</taxon>
        <taxon>Trombidiidae</taxon>
        <taxon>Dinothrombium</taxon>
    </lineage>
</organism>
<evidence type="ECO:0000313" key="16">
    <source>
        <dbReference type="Proteomes" id="UP000285301"/>
    </source>
</evidence>
<comment type="catalytic activity">
    <reaction evidence="13">
        <text>tRNA(Ala) + L-alanine + ATP = L-alanyl-tRNA(Ala) + AMP + diphosphate</text>
        <dbReference type="Rhea" id="RHEA:12540"/>
        <dbReference type="Rhea" id="RHEA-COMP:9657"/>
        <dbReference type="Rhea" id="RHEA-COMP:9923"/>
        <dbReference type="ChEBI" id="CHEBI:30616"/>
        <dbReference type="ChEBI" id="CHEBI:33019"/>
        <dbReference type="ChEBI" id="CHEBI:57972"/>
        <dbReference type="ChEBI" id="CHEBI:78442"/>
        <dbReference type="ChEBI" id="CHEBI:78497"/>
        <dbReference type="ChEBI" id="CHEBI:456215"/>
        <dbReference type="EC" id="6.1.1.7"/>
    </reaction>
</comment>
<dbReference type="PROSITE" id="PS50860">
    <property type="entry name" value="AA_TRNA_LIGASE_II_ALA"/>
    <property type="match status" value="1"/>
</dbReference>
<evidence type="ECO:0000256" key="7">
    <source>
        <dbReference type="ARBA" id="ARBA00022833"/>
    </source>
</evidence>
<dbReference type="GO" id="GO:0046872">
    <property type="term" value="F:metal ion binding"/>
    <property type="evidence" value="ECO:0007669"/>
    <property type="project" value="UniProtKB-KW"/>
</dbReference>
<keyword evidence="11" id="KW-0030">Aminoacyl-tRNA synthetase</keyword>
<dbReference type="GO" id="GO:0006419">
    <property type="term" value="P:alanyl-tRNA aminoacylation"/>
    <property type="evidence" value="ECO:0007669"/>
    <property type="project" value="InterPro"/>
</dbReference>
<sequence>NFLKAVVCKRAFRAFRRNATRFTANDVRSLFVDYFCRNHGHTFVKSSPVLPQNDKTLTLVNAGMNQFKAMFLGSIDANDPRSNLRRVANSQKCIRMGGKHCDLENVGINFRHHTFFEMLGNWSFGDYFKKEAIEMAWDLLCNVFKLDTHRLFVTYFGGCNSLCLAPDEESKEIWQSLGLPKNKIIPLGIKDNFWEMGETGPCGVCTEIHYLLEPTPLGNNQLKNLPKCHVDTGMGLERMTSVVQGVNSNYDTDLFSPLFDLIEKKTGAPPYRGTLKDPIDIAYRILADHSRMFTVAIADGVIPDGTNAGHCLRRVIRRALMKARFVFKQELPADLLTLLTEAVAKTLNDPYPEIAENLYDIKGIVNRETKKFNRSIKRASDLFGKMLDTSSNTFSGKNALQLHFQYGMPEDIIEEFAVYYNVKVDWNEFNNLYKSYSTRKQNSSDVKQTVNL</sequence>
<keyword evidence="10" id="KW-0648">Protein biosynthesis</keyword>
<comment type="similarity">
    <text evidence="1">Belongs to the class-II aminoacyl-tRNA synthetase family.</text>
</comment>
<evidence type="ECO:0000313" key="15">
    <source>
        <dbReference type="EMBL" id="RWS09888.1"/>
    </source>
</evidence>
<dbReference type="OrthoDB" id="2423964at2759"/>
<reference evidence="15 16" key="1">
    <citation type="journal article" date="2018" name="Gigascience">
        <title>Genomes of trombidid mites reveal novel predicted allergens and laterally-transferred genes associated with secondary metabolism.</title>
        <authorList>
            <person name="Dong X."/>
            <person name="Chaisiri K."/>
            <person name="Xia D."/>
            <person name="Armstrong S.D."/>
            <person name="Fang Y."/>
            <person name="Donnelly M.J."/>
            <person name="Kadowaki T."/>
            <person name="McGarry J.W."/>
            <person name="Darby A.C."/>
            <person name="Makepeace B.L."/>
        </authorList>
    </citation>
    <scope>NUCLEOTIDE SEQUENCE [LARGE SCALE GENOMIC DNA]</scope>
    <source>
        <strain evidence="15">UoL-WK</strain>
    </source>
</reference>
<name>A0A3S4R011_9ACAR</name>
<evidence type="ECO:0000256" key="6">
    <source>
        <dbReference type="ARBA" id="ARBA00022741"/>
    </source>
</evidence>
<dbReference type="PRINTS" id="PR00980">
    <property type="entry name" value="TRNASYNTHALA"/>
</dbReference>
<protein>
    <recommendedName>
        <fullName evidence="2">alanine--tRNA ligase</fullName>
        <ecNumber evidence="2">6.1.1.7</ecNumber>
    </recommendedName>
    <alternativeName>
        <fullName evidence="12">Alanyl-tRNA synthetase</fullName>
    </alternativeName>
</protein>